<reference evidence="15" key="1">
    <citation type="submission" date="2023-09" db="UniProtKB">
        <authorList>
            <consortium name="Ensembl"/>
        </authorList>
    </citation>
    <scope>IDENTIFICATION</scope>
</reference>
<feature type="compositionally biased region" description="Polar residues" evidence="12">
    <location>
        <begin position="2511"/>
        <end position="2526"/>
    </location>
</feature>
<evidence type="ECO:0000256" key="1">
    <source>
        <dbReference type="ARBA" id="ARBA00004536"/>
    </source>
</evidence>
<feature type="region of interest" description="Disordered" evidence="12">
    <location>
        <begin position="199"/>
        <end position="225"/>
    </location>
</feature>
<feature type="compositionally biased region" description="Low complexity" evidence="12">
    <location>
        <begin position="2377"/>
        <end position="2395"/>
    </location>
</feature>
<dbReference type="SUPFAM" id="SSF82931">
    <property type="entry name" value="Tumor suppressor gene product Apc"/>
    <property type="match status" value="1"/>
</dbReference>
<dbReference type="Pfam" id="PF05972">
    <property type="entry name" value="APC_15aa"/>
    <property type="match status" value="4"/>
</dbReference>
<feature type="region of interest" description="Disordered" evidence="12">
    <location>
        <begin position="843"/>
        <end position="864"/>
    </location>
</feature>
<dbReference type="SMART" id="SM00185">
    <property type="entry name" value="ARM"/>
    <property type="match status" value="7"/>
</dbReference>
<evidence type="ECO:0000256" key="5">
    <source>
        <dbReference type="ARBA" id="ARBA00022701"/>
    </source>
</evidence>
<evidence type="ECO:0000256" key="12">
    <source>
        <dbReference type="SAM" id="MobiDB-lite"/>
    </source>
</evidence>
<dbReference type="InterPro" id="IPR041257">
    <property type="entry name" value="APC_rep"/>
</dbReference>
<dbReference type="InterPro" id="IPR026831">
    <property type="entry name" value="APC_dom"/>
</dbReference>
<feature type="compositionally biased region" description="Basic and acidic residues" evidence="12">
    <location>
        <begin position="1703"/>
        <end position="1712"/>
    </location>
</feature>
<evidence type="ECO:0000313" key="15">
    <source>
        <dbReference type="Ensembl" id="ENSCCNP00000022251.1"/>
    </source>
</evidence>
<proteinExistence type="inferred from homology"/>
<keyword evidence="5" id="KW-0493">Microtubule</keyword>
<accession>A0A8C0X4G1</accession>
<dbReference type="PANTHER" id="PTHR12607">
    <property type="entry name" value="ADENOMATOUS POLYPOSIS COLI PROTEIN FAMILY"/>
    <property type="match status" value="1"/>
</dbReference>
<dbReference type="Pfam" id="PF11414">
    <property type="entry name" value="Suppressor_APC"/>
    <property type="match status" value="1"/>
</dbReference>
<feature type="compositionally biased region" description="Basic and acidic residues" evidence="12">
    <location>
        <begin position="1797"/>
        <end position="1814"/>
    </location>
</feature>
<dbReference type="Pfam" id="PF16635">
    <property type="entry name" value="APC_u14"/>
    <property type="match status" value="1"/>
</dbReference>
<feature type="compositionally biased region" description="Low complexity" evidence="12">
    <location>
        <begin position="881"/>
        <end position="891"/>
    </location>
</feature>
<feature type="compositionally biased region" description="Basic and acidic residues" evidence="12">
    <location>
        <begin position="764"/>
        <end position="777"/>
    </location>
</feature>
<feature type="compositionally biased region" description="Polar residues" evidence="12">
    <location>
        <begin position="1667"/>
        <end position="1677"/>
    </location>
</feature>
<feature type="compositionally biased region" description="Low complexity" evidence="12">
    <location>
        <begin position="1110"/>
        <end position="1125"/>
    </location>
</feature>
<dbReference type="GO" id="GO:0005912">
    <property type="term" value="C:adherens junction"/>
    <property type="evidence" value="ECO:0007669"/>
    <property type="project" value="UniProtKB-SubCell"/>
</dbReference>
<feature type="compositionally biased region" description="Low complexity" evidence="12">
    <location>
        <begin position="1132"/>
        <end position="1145"/>
    </location>
</feature>
<dbReference type="Pfam" id="PF05937">
    <property type="entry name" value="EB1_binding"/>
    <property type="match status" value="1"/>
</dbReference>
<dbReference type="GO" id="GO:0001708">
    <property type="term" value="P:cell fate specification"/>
    <property type="evidence" value="ECO:0007669"/>
    <property type="project" value="TreeGrafter"/>
</dbReference>
<dbReference type="GO" id="GO:0008013">
    <property type="term" value="F:beta-catenin binding"/>
    <property type="evidence" value="ECO:0007669"/>
    <property type="project" value="InterPro"/>
</dbReference>
<feature type="region of interest" description="Disordered" evidence="12">
    <location>
        <begin position="1229"/>
        <end position="1294"/>
    </location>
</feature>
<dbReference type="Pfam" id="PF16629">
    <property type="entry name" value="Arm_APC_u3"/>
    <property type="match status" value="1"/>
</dbReference>
<dbReference type="InterPro" id="IPR026818">
    <property type="entry name" value="Apc_fam"/>
</dbReference>
<feature type="region of interest" description="Disordered" evidence="12">
    <location>
        <begin position="1600"/>
        <end position="1635"/>
    </location>
</feature>
<feature type="compositionally biased region" description="Polar residues" evidence="12">
    <location>
        <begin position="1254"/>
        <end position="1263"/>
    </location>
</feature>
<feature type="compositionally biased region" description="Basic and acidic residues" evidence="12">
    <location>
        <begin position="2498"/>
        <end position="2510"/>
    </location>
</feature>
<feature type="compositionally biased region" description="Polar residues" evidence="12">
    <location>
        <begin position="2201"/>
        <end position="2249"/>
    </location>
</feature>
<feature type="region of interest" description="Disordered" evidence="12">
    <location>
        <begin position="1885"/>
        <end position="1930"/>
    </location>
</feature>
<feature type="compositionally biased region" description="Basic and acidic residues" evidence="12">
    <location>
        <begin position="1725"/>
        <end position="1753"/>
    </location>
</feature>
<evidence type="ECO:0000256" key="4">
    <source>
        <dbReference type="ARBA" id="ARBA00022687"/>
    </source>
</evidence>
<organism evidence="15">
    <name type="scientific">Castor canadensis</name>
    <name type="common">American beaver</name>
    <dbReference type="NCBI Taxonomy" id="51338"/>
    <lineage>
        <taxon>Eukaryota</taxon>
        <taxon>Metazoa</taxon>
        <taxon>Chordata</taxon>
        <taxon>Craniata</taxon>
        <taxon>Vertebrata</taxon>
        <taxon>Euteleostomi</taxon>
        <taxon>Mammalia</taxon>
        <taxon>Eutheria</taxon>
        <taxon>Euarchontoglires</taxon>
        <taxon>Glires</taxon>
        <taxon>Rodentia</taxon>
        <taxon>Castorimorpha</taxon>
        <taxon>Castoridae</taxon>
        <taxon>Castor</taxon>
    </lineage>
</organism>
<evidence type="ECO:0000256" key="3">
    <source>
        <dbReference type="ARBA" id="ARBA00009051"/>
    </source>
</evidence>
<feature type="region of interest" description="Disordered" evidence="12">
    <location>
        <begin position="878"/>
        <end position="907"/>
    </location>
</feature>
<feature type="region of interest" description="Disordered" evidence="12">
    <location>
        <begin position="1110"/>
        <end position="1168"/>
    </location>
</feature>
<dbReference type="GO" id="GO:0032587">
    <property type="term" value="C:ruffle membrane"/>
    <property type="evidence" value="ECO:0007669"/>
    <property type="project" value="UniProtKB-SubCell"/>
</dbReference>
<feature type="compositionally biased region" description="Low complexity" evidence="12">
    <location>
        <begin position="2681"/>
        <end position="2692"/>
    </location>
</feature>
<feature type="compositionally biased region" description="Basic and acidic residues" evidence="12">
    <location>
        <begin position="1899"/>
        <end position="1911"/>
    </location>
</feature>
<dbReference type="Pfam" id="PF16630">
    <property type="entry name" value="APC_u5"/>
    <property type="match status" value="1"/>
</dbReference>
<evidence type="ECO:0000259" key="14">
    <source>
        <dbReference type="Pfam" id="PF05956"/>
    </source>
</evidence>
<feature type="region of interest" description="Disordered" evidence="12">
    <location>
        <begin position="1666"/>
        <end position="1766"/>
    </location>
</feature>
<feature type="compositionally biased region" description="Basic and acidic residues" evidence="12">
    <location>
        <begin position="968"/>
        <end position="987"/>
    </location>
</feature>
<feature type="region of interest" description="Disordered" evidence="12">
    <location>
        <begin position="2066"/>
        <end position="2555"/>
    </location>
</feature>
<feature type="region of interest" description="Disordered" evidence="12">
    <location>
        <begin position="954"/>
        <end position="1088"/>
    </location>
</feature>
<dbReference type="InterPro" id="IPR009224">
    <property type="entry name" value="SAMP"/>
</dbReference>
<dbReference type="InterPro" id="IPR011989">
    <property type="entry name" value="ARM-like"/>
</dbReference>
<dbReference type="InterPro" id="IPR009223">
    <property type="entry name" value="APC_rpt"/>
</dbReference>
<dbReference type="GO" id="GO:0030877">
    <property type="term" value="C:beta-catenin destruction complex"/>
    <property type="evidence" value="ECO:0007669"/>
    <property type="project" value="TreeGrafter"/>
</dbReference>
<dbReference type="GO" id="GO:0008017">
    <property type="term" value="F:microtubule binding"/>
    <property type="evidence" value="ECO:0007669"/>
    <property type="project" value="InterPro"/>
</dbReference>
<feature type="coiled-coil region" evidence="11">
    <location>
        <begin position="89"/>
        <end position="123"/>
    </location>
</feature>
<feature type="compositionally biased region" description="Polar residues" evidence="12">
    <location>
        <begin position="2586"/>
        <end position="2597"/>
    </location>
</feature>
<dbReference type="InterPro" id="IPR016024">
    <property type="entry name" value="ARM-type_fold"/>
</dbReference>
<keyword evidence="7 11" id="KW-0175">Coiled coil</keyword>
<feature type="repeat" description="ARM" evidence="10">
    <location>
        <begin position="580"/>
        <end position="622"/>
    </location>
</feature>
<evidence type="ECO:0000256" key="6">
    <source>
        <dbReference type="ARBA" id="ARBA00022737"/>
    </source>
</evidence>
<dbReference type="Pfam" id="PF16636">
    <property type="entry name" value="APC_u15"/>
    <property type="match status" value="1"/>
</dbReference>
<feature type="region of interest" description="Disordered" evidence="12">
    <location>
        <begin position="750"/>
        <end position="799"/>
    </location>
</feature>
<dbReference type="InterPro" id="IPR009232">
    <property type="entry name" value="EB1-bd"/>
</dbReference>
<feature type="compositionally biased region" description="Low complexity" evidence="12">
    <location>
        <begin position="1885"/>
        <end position="1898"/>
    </location>
</feature>
<evidence type="ECO:0000256" key="11">
    <source>
        <dbReference type="SAM" id="Coils"/>
    </source>
</evidence>
<feature type="region of interest" description="Disordered" evidence="12">
    <location>
        <begin position="2649"/>
        <end position="2761"/>
    </location>
</feature>
<dbReference type="GO" id="GO:0007399">
    <property type="term" value="P:nervous system development"/>
    <property type="evidence" value="ECO:0007669"/>
    <property type="project" value="TreeGrafter"/>
</dbReference>
<feature type="region of interest" description="Disordered" evidence="12">
    <location>
        <begin position="1797"/>
        <end position="1862"/>
    </location>
</feature>
<dbReference type="GO" id="GO:0016477">
    <property type="term" value="P:cell migration"/>
    <property type="evidence" value="ECO:0007669"/>
    <property type="project" value="TreeGrafter"/>
</dbReference>
<feature type="compositionally biased region" description="Acidic residues" evidence="12">
    <location>
        <begin position="1451"/>
        <end position="1464"/>
    </location>
</feature>
<name>A0A8C0X4G1_CASCN</name>
<dbReference type="Pfam" id="PF16633">
    <property type="entry name" value="APC_u9"/>
    <property type="match status" value="1"/>
</dbReference>
<evidence type="ECO:0000256" key="2">
    <source>
        <dbReference type="ARBA" id="ARBA00004632"/>
    </source>
</evidence>
<feature type="compositionally biased region" description="Polar residues" evidence="12">
    <location>
        <begin position="853"/>
        <end position="864"/>
    </location>
</feature>
<feature type="compositionally biased region" description="Polar residues" evidence="12">
    <location>
        <begin position="2657"/>
        <end position="2675"/>
    </location>
</feature>
<evidence type="ECO:0000259" key="13">
    <source>
        <dbReference type="Pfam" id="PF05937"/>
    </source>
</evidence>
<sequence>EVLKQLQGSIEDEAMASSGQIDLLERLKELNLDSSNFPGVKLRSKMSLRSYGSREGSVSSRSGECSPVPMGSFPRRGFVNGSRESTGYLEELEKERSLLLADLDKEEKEKDWYYAQLQNLTKRIDSLPLTESFSLQTDMTRRQLEYEARQIRVAMEEQLGTCQDMEKRAQRRIARIQQIEKDILRIRQLLQSQATEAESLTTRMDHETASVLSSSSTHSAPRRLTSHLGTKVEMVYSLLSMLGTHDKDDMSRTLLAMSSSQDSCISMRQSGCLPLLIQLLHGNDKDSVLLGNSRGSKEARARASAALHNIIHSQPDDKRGRREIRVLHLLEQIRAYCETCWEWQEAHEQGMDQDKNPMPAPVEHQICPAVCVLMKLSFDEEHRHAMNELGGLQAIAELLQVDCEMYGLTNDHYSITLRRYAGMALTNLTFGDVANKATLCSMKGCMRALVAQLKSESEDLQQVIASVLRNLSWRADVNSKKTLREVGSVKALMECALEVKKESTLKSVLSALWNLSAHCTENKADICAVDGALAFLVGTLTYRSQTNTLAIIESGGGILRNVSSLIATNEDHRQILRENNCLQTLLQHLKSHSLTIVSNACGTLWNLSARNPKDQEALWDMGAVSMLKNLIHSKHKMIAMGSAAALRNLMANRPAKYKDANIMSPGSSLPSLHVRKQKALEAELDAQHLSETFDNIDNLSPKASHRSKQRHKQSLYGDYVFDANRHDDNRSDNFNTGNMTVLSPYLNTTVLPSSSSSRGSLDSSRSEKDRSLERERGISLSSYHPATENPGTSSKRGLQISTTAAQIAKVMEEVSAIHTSQEDRSSGSNTELHCVTEERNAIRRSSAAHAHSNTYNFTKSENSNRTCSMPYAKLEYKRSSNDSLNSVSSSDGYGKRGQMKPSIESYSEDDESKFCSYGQYPADLAHKIHSANHMDDNDGELDTPINYSLKYSDEQLNSGRQSPSQNERWARPKHIIEDEIKQSDQRQSRSQNTTYPIYPESTDDKHLKFQPHFGQQECVSPYRSRGTSGSETNRVSASHGINQNVNQSLCQEDDYEDDKPTNYSERYSEEEQHEEEERPTNYSIKYNEEKHHVDQPIDYSLKYTTDISSSQKPSFSFSKSSSSQSTKPEHISSSTENSSTPASNAKRQNQLHPSSAQRSGQTQKATTCKVPSINQETIQTYCVEDTPICFSRCSSLSSLSSAEDEIGCDQTTQEADSANTLQIAEIKENSVTRSTEDPVSEVPTVSQHVRKSSRLQASGLSSESTRHKAVEFSSGAKSPSKSGAQTPKSPPEHYVQETPLMFSRCTSVSSLDSFESRSIASSVQSEPCSGMVSGIISPSDLPDSPGQTMPPSRSKTPPPPPQTVQTKREVPKTKVPTAEKRESGPKQAAVNAAVQRVQVLPDADTLLHFATESTPDGFSCSSSLSALSLDEPFIQKDVELRIMPPVQENDNGNETEPEQPEESNENQQKEAEKPIDSEKDLLDDSDDDDIEILEECIISAMPTKSSRKAKKLAQTASKLPPPVARKPSQLPVYKLLPSQNRLQAQKHVSFTPGDDMPRVYCVEGTPINFSTATSLSDLTIESPPNELAAGEGVRVGVQSGEFEKRDTIPTEGRSTDEAQRGKTSSITMPDLDDNKTEEGDILAECINSAMPKGKSHKPFRVKKIMDQVQQASVSSSGINKNQIDNKKKKPTSPVKPMPQNNECRTHVRKNADSKNNLNADQTFSDNKDSKKQNLKNNSKDFNDKLPNNEDRVRGSFTFDSPHHYTPIEGTPYCFSRNDSLSSLDFDDDDVDLSREKAELRKGKENKDSEAKVTSHTEVTSNQQSANKSQTVTKHTVSRGQSKPILQKQTTCPQSSKDIPDRGAATDEKLQNFAIENTPVCFSRNSSLSSLSDIDQENNNNKENEPIKKTEPPDSQGEPSKPQASGYAPKSFHVEDTPVCFSRNSSLSSLSIDSEDDLLQECISSAMPKKKRPSRLKGDNEKHSPRNMGGILAEDLTLDLKDIPRPDSEHGLSPDSENFDWKAIQEGANSIVSSLHQAAAAACLSRQASSDSDSILSLKSGISLGSPFHLTPDQEEKPFTSKGPRILKPGEKSTLETKKMESENKGIKGGKKVYKSLITGKVRSNSEISGQMKQPLQTNMPSISRGRTMIHIPGVRNSSSSTSPVSKKGPPLKTPASKSPSEGQTATTSPRGTKPSVKSELSPVTRQTSQIGGSNKGPSRSGSRDSTPSRPAQQPLSRPLQSPGRNSISPGRNGISPPNKLSQLPRTSSPSTASTKSSGSGKMSYTSPGRQMSQQNLTKQTGLSKNASSIPRSESASKGLNQMNNSNGSNKKVELSRMSSTKSSGSESDRSERPVLVRQSTFIKEAPSPTLRRKLEESASFESLSPSSRPDSPTRSQAQTPVLSPSLPDMSLSTHSSVQAGGWRKLPPNLSPTIEYNDGRPPKRHDIARSHSESPSRLPINRSGTWKREHSKHSSSLPRVSTWRRTGSSSSILSASSESSEKAKSEDEKHVNSVSGTKQIKENQVSAKGTWRKIKESEISPTNITSQTTSSGATNGAESKTLIYQMAPAVSKTEDVWVRIEDCPINNPRSGRSPTGNTPPVIDSVSEKGNANVKDSKDNQGKQNVSNGSAPVHTVGLENRLNSFIQVDAPDQKGTETKPGQSNPVPAAETSESSIAERTPFSSSSSSKHSSPSGTVAARVTPFNYNPSPRKSSADSTSARPSQIPTPVSNNTKKRDSKTDSTESSGTQSPKRHSGSYLVTSV</sequence>
<feature type="region of interest" description="Disordered" evidence="12">
    <location>
        <begin position="1963"/>
        <end position="1990"/>
    </location>
</feature>
<dbReference type="FunFam" id="1.25.10.10:FF:000035">
    <property type="entry name" value="adenomatous polyposis coli protein 2"/>
    <property type="match status" value="1"/>
</dbReference>
<feature type="domain" description="Adenomatous polyposis coli protein basic" evidence="14">
    <location>
        <begin position="2142"/>
        <end position="2493"/>
    </location>
</feature>
<feature type="compositionally biased region" description="Low complexity" evidence="12">
    <location>
        <begin position="843"/>
        <end position="852"/>
    </location>
</feature>
<comment type="similarity">
    <text evidence="3">Belongs to the adenomatous polyposis coli (APC) family.</text>
</comment>
<feature type="compositionally biased region" description="Polar residues" evidence="12">
    <location>
        <begin position="1713"/>
        <end position="1724"/>
    </location>
</feature>
<feature type="compositionally biased region" description="Polar residues" evidence="12">
    <location>
        <begin position="2702"/>
        <end position="2730"/>
    </location>
</feature>
<feature type="compositionally biased region" description="Polar residues" evidence="12">
    <location>
        <begin position="2473"/>
        <end position="2486"/>
    </location>
</feature>
<feature type="compositionally biased region" description="Low complexity" evidence="12">
    <location>
        <begin position="210"/>
        <end position="219"/>
    </location>
</feature>
<feature type="compositionally biased region" description="Polar residues" evidence="12">
    <location>
        <begin position="954"/>
        <end position="967"/>
    </location>
</feature>
<dbReference type="GO" id="GO:0005881">
    <property type="term" value="C:cytoplasmic microtubule"/>
    <property type="evidence" value="ECO:0007669"/>
    <property type="project" value="TreeGrafter"/>
</dbReference>
<feature type="region of interest" description="Disordered" evidence="12">
    <location>
        <begin position="2583"/>
        <end position="2632"/>
    </location>
</feature>
<feature type="compositionally biased region" description="Basic and acidic residues" evidence="12">
    <location>
        <begin position="1366"/>
        <end position="1384"/>
    </location>
</feature>
<dbReference type="SUPFAM" id="SSF48371">
    <property type="entry name" value="ARM repeat"/>
    <property type="match status" value="1"/>
</dbReference>
<dbReference type="GO" id="GO:0008285">
    <property type="term" value="P:negative regulation of cell population proliferation"/>
    <property type="evidence" value="ECO:0007669"/>
    <property type="project" value="UniProtKB-ARBA"/>
</dbReference>
<dbReference type="Pfam" id="PF18797">
    <property type="entry name" value="APC_rep"/>
    <property type="match status" value="1"/>
</dbReference>
<comment type="function">
    <text evidence="8">Tumor suppressor. Promotes rapid degradation of CTNNB1 and participates in Wnt signaling as a negative regulator. APC activity is correlated with its phosphorylation state. Activates the GEF activity of SPATA13 and ARHGEF4. Plays a role in hepatocyte growth factor (HGF)-induced cell migration. Required for MMP9 up-regulation via the JNK signaling pathway in colorectal tumor cells. Associates with both microtubules and actin filaments, components of the cytoskeleton. Plays a role in mediating the organization of F-actin into ordered bundles. Functions downstream of Rho GTPases and DIAPH1 to selectively stabilize microtubules. Acts as a mediator of ERBB2-dependent stabilization of microtubules at the cell cortex. It is required for the localization of MACF1 to the cell membrane and this localization of MACF1 is critical for its function in microtubule stabilization.</text>
</comment>
<dbReference type="GO" id="GO:0044877">
    <property type="term" value="F:protein-containing complex binding"/>
    <property type="evidence" value="ECO:0007669"/>
    <property type="project" value="UniProtKB-ARBA"/>
</dbReference>
<feature type="compositionally biased region" description="Basic and acidic residues" evidence="12">
    <location>
        <begin position="1467"/>
        <end position="1482"/>
    </location>
</feature>
<keyword evidence="6" id="KW-0677">Repeat</keyword>
<evidence type="ECO:0000256" key="9">
    <source>
        <dbReference type="ARBA" id="ARBA00072615"/>
    </source>
</evidence>
<dbReference type="GO" id="GO:0005634">
    <property type="term" value="C:nucleus"/>
    <property type="evidence" value="ECO:0007669"/>
    <property type="project" value="UniProtKB-ARBA"/>
</dbReference>
<feature type="compositionally biased region" description="Polar residues" evidence="12">
    <location>
        <begin position="2175"/>
        <end position="2190"/>
    </location>
</feature>
<feature type="compositionally biased region" description="Polar residues" evidence="12">
    <location>
        <begin position="2121"/>
        <end position="2141"/>
    </location>
</feature>
<evidence type="ECO:0000256" key="7">
    <source>
        <dbReference type="ARBA" id="ARBA00023054"/>
    </source>
</evidence>
<protein>
    <recommendedName>
        <fullName evidence="9">Adenomatous polyposis coli protein</fullName>
    </recommendedName>
</protein>
<dbReference type="Gene3D" id="1.25.10.10">
    <property type="entry name" value="Leucine-rich Repeat Variant"/>
    <property type="match status" value="1"/>
</dbReference>
<dbReference type="GO" id="GO:0080090">
    <property type="term" value="P:regulation of primary metabolic process"/>
    <property type="evidence" value="ECO:0007669"/>
    <property type="project" value="UniProtKB-ARBA"/>
</dbReference>
<dbReference type="InterPro" id="IPR009240">
    <property type="entry name" value="APC_15aa_rpt"/>
</dbReference>
<dbReference type="GO" id="GO:0016055">
    <property type="term" value="P:Wnt signaling pathway"/>
    <property type="evidence" value="ECO:0007669"/>
    <property type="project" value="UniProtKB-KW"/>
</dbReference>
<keyword evidence="4" id="KW-0879">Wnt signaling pathway</keyword>
<dbReference type="Ensembl" id="ENSCCNT00000028526.1">
    <property type="protein sequence ID" value="ENSCCNP00000022251.1"/>
    <property type="gene ID" value="ENSCCNG00000021873.1"/>
</dbReference>
<dbReference type="InterPro" id="IPR009234">
    <property type="entry name" value="APC_basic_dom"/>
</dbReference>
<dbReference type="Gene3D" id="1.10.287.450">
    <property type="entry name" value="Helix hairpin bin"/>
    <property type="match status" value="1"/>
</dbReference>
<feature type="compositionally biased region" description="Polar residues" evidence="12">
    <location>
        <begin position="779"/>
        <end position="799"/>
    </location>
</feature>
<dbReference type="GO" id="GO:0090090">
    <property type="term" value="P:negative regulation of canonical Wnt signaling pathway"/>
    <property type="evidence" value="ECO:0007669"/>
    <property type="project" value="TreeGrafter"/>
</dbReference>
<feature type="compositionally biased region" description="Polar residues" evidence="12">
    <location>
        <begin position="1025"/>
        <end position="1050"/>
    </location>
</feature>
<dbReference type="GO" id="GO:0016342">
    <property type="term" value="C:catenin complex"/>
    <property type="evidence" value="ECO:0007669"/>
    <property type="project" value="TreeGrafter"/>
</dbReference>
<feature type="compositionally biased region" description="Polar residues" evidence="12">
    <location>
        <begin position="2538"/>
        <end position="2555"/>
    </location>
</feature>
<feature type="compositionally biased region" description="Polar residues" evidence="12">
    <location>
        <begin position="2288"/>
        <end position="2329"/>
    </location>
</feature>
<feature type="domain" description="EB-1 binding" evidence="13">
    <location>
        <begin position="2588"/>
        <end position="2761"/>
    </location>
</feature>
<dbReference type="PANTHER" id="PTHR12607:SF11">
    <property type="entry name" value="ADENOMATOUS POLYPOSIS COLI PROTEIN"/>
    <property type="match status" value="1"/>
</dbReference>
<feature type="compositionally biased region" description="Low complexity" evidence="12">
    <location>
        <begin position="2487"/>
        <end position="2497"/>
    </location>
</feature>
<evidence type="ECO:0000256" key="10">
    <source>
        <dbReference type="PROSITE-ProRule" id="PRU00259"/>
    </source>
</evidence>
<dbReference type="Pfam" id="PF05956">
    <property type="entry name" value="APC_basic"/>
    <property type="match status" value="1"/>
</dbReference>
<feature type="compositionally biased region" description="Polar residues" evidence="12">
    <location>
        <begin position="2336"/>
        <end position="2345"/>
    </location>
</feature>
<dbReference type="GO" id="GO:0007389">
    <property type="term" value="P:pattern specification process"/>
    <property type="evidence" value="ECO:0007669"/>
    <property type="project" value="TreeGrafter"/>
</dbReference>
<dbReference type="GO" id="GO:0045295">
    <property type="term" value="F:gamma-catenin binding"/>
    <property type="evidence" value="ECO:0007669"/>
    <property type="project" value="TreeGrafter"/>
</dbReference>
<feature type="region of interest" description="Disordered" evidence="12">
    <location>
        <begin position="1321"/>
        <end position="1392"/>
    </location>
</feature>
<dbReference type="Pfam" id="PF00514">
    <property type="entry name" value="Arm"/>
    <property type="match status" value="3"/>
</dbReference>
<feature type="compositionally biased region" description="Basic and acidic residues" evidence="12">
    <location>
        <begin position="2436"/>
        <end position="2453"/>
    </location>
</feature>
<comment type="subcellular location">
    <subcellularLocation>
        <location evidence="1">Cell junction</location>
        <location evidence="1">Adherens junction</location>
    </subcellularLocation>
    <subcellularLocation>
        <location evidence="2">Cell projection</location>
        <location evidence="2">Ruffle membrane</location>
    </subcellularLocation>
</comment>
<dbReference type="GO" id="GO:0007026">
    <property type="term" value="P:negative regulation of microtubule depolymerization"/>
    <property type="evidence" value="ECO:0007669"/>
    <property type="project" value="TreeGrafter"/>
</dbReference>
<evidence type="ECO:0000256" key="8">
    <source>
        <dbReference type="ARBA" id="ARBA00055890"/>
    </source>
</evidence>
<feature type="compositionally biased region" description="Basic and acidic residues" evidence="12">
    <location>
        <begin position="2087"/>
        <end position="2105"/>
    </location>
</feature>
<dbReference type="Pfam" id="PF05924">
    <property type="entry name" value="SAMP"/>
    <property type="match status" value="3"/>
</dbReference>
<gene>
    <name evidence="15" type="primary">Apc</name>
</gene>
<feature type="compositionally biased region" description="Low complexity" evidence="12">
    <location>
        <begin position="2266"/>
        <end position="2287"/>
    </location>
</feature>
<feature type="compositionally biased region" description="Low complexity" evidence="12">
    <location>
        <begin position="753"/>
        <end position="763"/>
    </location>
</feature>
<feature type="compositionally biased region" description="Basic and acidic residues" evidence="12">
    <location>
        <begin position="1066"/>
        <end position="1079"/>
    </location>
</feature>
<dbReference type="PROSITE" id="PS50176">
    <property type="entry name" value="ARM_REPEAT"/>
    <property type="match status" value="1"/>
</dbReference>
<dbReference type="InterPro" id="IPR000225">
    <property type="entry name" value="Armadillo"/>
</dbReference>
<feature type="region of interest" description="Disordered" evidence="12">
    <location>
        <begin position="1445"/>
        <end position="1486"/>
    </location>
</feature>
<dbReference type="Pfam" id="PF05923">
    <property type="entry name" value="APC_r"/>
    <property type="match status" value="7"/>
</dbReference>
<feature type="compositionally biased region" description="Basic and acidic residues" evidence="12">
    <location>
        <begin position="1601"/>
        <end position="1620"/>
    </location>
</feature>
<dbReference type="GO" id="GO:0044295">
    <property type="term" value="C:axonal growth cone"/>
    <property type="evidence" value="ECO:0007669"/>
    <property type="project" value="UniProtKB-ARBA"/>
</dbReference>
<dbReference type="FunFam" id="1.10.287.450:FF:000001">
    <property type="entry name" value="adenomatous polyposis coli protein isoform X1"/>
    <property type="match status" value="1"/>
</dbReference>
<feature type="compositionally biased region" description="Polar residues" evidence="12">
    <location>
        <begin position="1846"/>
        <end position="1856"/>
    </location>
</feature>
<dbReference type="Pfam" id="PF16634">
    <property type="entry name" value="APC_u13"/>
    <property type="match status" value="1"/>
</dbReference>
<feature type="compositionally biased region" description="Polar residues" evidence="12">
    <location>
        <begin position="1146"/>
        <end position="1166"/>
    </location>
</feature>
<feature type="compositionally biased region" description="Low complexity" evidence="12">
    <location>
        <begin position="1273"/>
        <end position="1284"/>
    </location>
</feature>
<feature type="region of interest" description="Disordered" evidence="12">
    <location>
        <begin position="1504"/>
        <end position="1529"/>
    </location>
</feature>
<feature type="compositionally biased region" description="Polar residues" evidence="12">
    <location>
        <begin position="1815"/>
        <end position="1840"/>
    </location>
</feature>